<accession>A0ABS4KJE1</accession>
<comment type="subcellular location">
    <subcellularLocation>
        <location evidence="1">Cell membrane</location>
        <topology evidence="1">Multi-pass membrane protein</topology>
    </subcellularLocation>
</comment>
<organism evidence="8 9">
    <name type="scientific">Acetoanaerobium pronyense</name>
    <dbReference type="NCBI Taxonomy" id="1482736"/>
    <lineage>
        <taxon>Bacteria</taxon>
        <taxon>Bacillati</taxon>
        <taxon>Bacillota</taxon>
        <taxon>Clostridia</taxon>
        <taxon>Peptostreptococcales</taxon>
        <taxon>Filifactoraceae</taxon>
        <taxon>Acetoanaerobium</taxon>
    </lineage>
</organism>
<sequence>MIYFFHILLIIILLSIIFNDNNLYLILCSSIFSLICAILYYIYNAPDVALAEAAIGSAIIPVIYIIAISKHYKRGEKRDGI</sequence>
<feature type="transmembrane region" description="Helical" evidence="6">
    <location>
        <begin position="49"/>
        <end position="68"/>
    </location>
</feature>
<name>A0ABS4KJE1_9FIRM</name>
<feature type="transmembrane region" description="Helical" evidence="6">
    <location>
        <begin position="21"/>
        <end position="43"/>
    </location>
</feature>
<evidence type="ECO:0000256" key="6">
    <source>
        <dbReference type="SAM" id="Phobius"/>
    </source>
</evidence>
<dbReference type="InterPro" id="IPR025383">
    <property type="entry name" value="MrpA_C/MbhD"/>
</dbReference>
<keyword evidence="2" id="KW-1003">Cell membrane</keyword>
<comment type="caution">
    <text evidence="8">The sequence shown here is derived from an EMBL/GenBank/DDBJ whole genome shotgun (WGS) entry which is preliminary data.</text>
</comment>
<dbReference type="Proteomes" id="UP001314903">
    <property type="component" value="Unassembled WGS sequence"/>
</dbReference>
<evidence type="ECO:0000256" key="3">
    <source>
        <dbReference type="ARBA" id="ARBA00022692"/>
    </source>
</evidence>
<keyword evidence="5 6" id="KW-0472">Membrane</keyword>
<evidence type="ECO:0000256" key="4">
    <source>
        <dbReference type="ARBA" id="ARBA00022989"/>
    </source>
</evidence>
<evidence type="ECO:0000256" key="2">
    <source>
        <dbReference type="ARBA" id="ARBA00022475"/>
    </source>
</evidence>
<evidence type="ECO:0000313" key="8">
    <source>
        <dbReference type="EMBL" id="MBP2027899.1"/>
    </source>
</evidence>
<evidence type="ECO:0000256" key="5">
    <source>
        <dbReference type="ARBA" id="ARBA00023136"/>
    </source>
</evidence>
<keyword evidence="9" id="KW-1185">Reference proteome</keyword>
<evidence type="ECO:0000256" key="1">
    <source>
        <dbReference type="ARBA" id="ARBA00004651"/>
    </source>
</evidence>
<proteinExistence type="predicted"/>
<protein>
    <submittedName>
        <fullName evidence="8">Multicomponent Na+:H+ antiporter subunit B</fullName>
    </submittedName>
</protein>
<feature type="domain" description="MrpA C-terminal/MbhD" evidence="7">
    <location>
        <begin position="7"/>
        <end position="70"/>
    </location>
</feature>
<dbReference type="EMBL" id="JAGGLI010000017">
    <property type="protein sequence ID" value="MBP2027899.1"/>
    <property type="molecule type" value="Genomic_DNA"/>
</dbReference>
<gene>
    <name evidence="8" type="ORF">J2Z35_001697</name>
</gene>
<dbReference type="Pfam" id="PF13244">
    <property type="entry name" value="MbhD"/>
    <property type="match status" value="1"/>
</dbReference>
<evidence type="ECO:0000259" key="7">
    <source>
        <dbReference type="Pfam" id="PF13244"/>
    </source>
</evidence>
<reference evidence="8 9" key="1">
    <citation type="submission" date="2021-03" db="EMBL/GenBank/DDBJ databases">
        <title>Genomic Encyclopedia of Type Strains, Phase IV (KMG-IV): sequencing the most valuable type-strain genomes for metagenomic binning, comparative biology and taxonomic classification.</title>
        <authorList>
            <person name="Goeker M."/>
        </authorList>
    </citation>
    <scope>NUCLEOTIDE SEQUENCE [LARGE SCALE GENOMIC DNA]</scope>
    <source>
        <strain evidence="8 9">DSM 27512</strain>
    </source>
</reference>
<keyword evidence="4 6" id="KW-1133">Transmembrane helix</keyword>
<evidence type="ECO:0000313" key="9">
    <source>
        <dbReference type="Proteomes" id="UP001314903"/>
    </source>
</evidence>
<dbReference type="RefSeq" id="WP_209660960.1">
    <property type="nucleotide sequence ID" value="NZ_JAGGLI010000017.1"/>
</dbReference>
<keyword evidence="3 6" id="KW-0812">Transmembrane</keyword>